<accession>A0A835HQH0</accession>
<organism evidence="1 2">
    <name type="scientific">Coptis chinensis</name>
    <dbReference type="NCBI Taxonomy" id="261450"/>
    <lineage>
        <taxon>Eukaryota</taxon>
        <taxon>Viridiplantae</taxon>
        <taxon>Streptophyta</taxon>
        <taxon>Embryophyta</taxon>
        <taxon>Tracheophyta</taxon>
        <taxon>Spermatophyta</taxon>
        <taxon>Magnoliopsida</taxon>
        <taxon>Ranunculales</taxon>
        <taxon>Ranunculaceae</taxon>
        <taxon>Coptidoideae</taxon>
        <taxon>Coptis</taxon>
    </lineage>
</organism>
<proteinExistence type="predicted"/>
<reference evidence="1 2" key="1">
    <citation type="submission" date="2020-10" db="EMBL/GenBank/DDBJ databases">
        <title>The Coptis chinensis genome and diversification of protoberbering-type alkaloids.</title>
        <authorList>
            <person name="Wang B."/>
            <person name="Shu S."/>
            <person name="Song C."/>
            <person name="Liu Y."/>
        </authorList>
    </citation>
    <scope>NUCLEOTIDE SEQUENCE [LARGE SCALE GENOMIC DNA]</scope>
    <source>
        <strain evidence="1">HL-2020</strain>
        <tissue evidence="1">Leaf</tissue>
    </source>
</reference>
<evidence type="ECO:0000313" key="1">
    <source>
        <dbReference type="EMBL" id="KAF9603916.1"/>
    </source>
</evidence>
<dbReference type="OrthoDB" id="529457at2759"/>
<dbReference type="AlphaFoldDB" id="A0A835HQH0"/>
<dbReference type="Proteomes" id="UP000631114">
    <property type="component" value="Unassembled WGS sequence"/>
</dbReference>
<gene>
    <name evidence="1" type="ORF">IFM89_038826</name>
</gene>
<name>A0A835HQH0_9MAGN</name>
<protein>
    <submittedName>
        <fullName evidence="1">Uncharacterized protein</fullName>
    </submittedName>
</protein>
<sequence length="269" mass="30220">MNLKRNIGATSTSIHVISPSPTASSKEFIKVSILRSFWIKWICLVSSPTIGSIRTGRTVKGKKQPPVCKVGDVIKEGQIIGYLDQFGTELLVKSDVLWRSPKVRCSLMGKQLAMETLFLLSCHHFMELRTRDGAEGRIRQKKLENQLKLEAKLRELECVNWWCAVYGGLHCVNWWCSVRGEYQLDQSFFDASFDKTINNGATGAILKDSEGGILAEAYKEVRAQRPKDVEYLAAEVGAMLATREGRTFVHLVEDNQGVITTLRKPEEAN</sequence>
<keyword evidence="2" id="KW-1185">Reference proteome</keyword>
<dbReference type="PANTHER" id="PTHR47597">
    <property type="entry name" value="IS A MEMBER OF THE PF|00364 BIOTIN-REQUIRING ENZYMES FAMILY-RELATED"/>
    <property type="match status" value="1"/>
</dbReference>
<dbReference type="PANTHER" id="PTHR47597:SF2">
    <property type="entry name" value="LIPOYL-BINDING DOMAIN-CONTAINING PROTEIN"/>
    <property type="match status" value="1"/>
</dbReference>
<comment type="caution">
    <text evidence="1">The sequence shown here is derived from an EMBL/GenBank/DDBJ whole genome shotgun (WGS) entry which is preliminary data.</text>
</comment>
<evidence type="ECO:0000313" key="2">
    <source>
        <dbReference type="Proteomes" id="UP000631114"/>
    </source>
</evidence>
<dbReference type="InterPro" id="IPR053217">
    <property type="entry name" value="ACC_Biotin_Carrier"/>
</dbReference>
<dbReference type="EMBL" id="JADFTS010000006">
    <property type="protein sequence ID" value="KAF9603916.1"/>
    <property type="molecule type" value="Genomic_DNA"/>
</dbReference>